<evidence type="ECO:0000313" key="2">
    <source>
        <dbReference type="EMBL" id="QYZ68224.1"/>
    </source>
</evidence>
<feature type="transmembrane region" description="Helical" evidence="1">
    <location>
        <begin position="113"/>
        <end position="131"/>
    </location>
</feature>
<name>A0A8G0ZPU4_9RHOB</name>
<proteinExistence type="predicted"/>
<dbReference type="RefSeq" id="WP_220660448.1">
    <property type="nucleotide sequence ID" value="NZ_CP069370.1"/>
</dbReference>
<dbReference type="KEGG" id="nsm:JO391_10505"/>
<protein>
    <submittedName>
        <fullName evidence="2">DUF599 domain-containing protein</fullName>
    </submittedName>
</protein>
<gene>
    <name evidence="2" type="ORF">JO391_10505</name>
</gene>
<keyword evidence="1" id="KW-1133">Transmembrane helix</keyword>
<organism evidence="2 3">
    <name type="scientific">Neotabrizicola shimadae</name>
    <dbReference type="NCBI Taxonomy" id="2807096"/>
    <lineage>
        <taxon>Bacteria</taxon>
        <taxon>Pseudomonadati</taxon>
        <taxon>Pseudomonadota</taxon>
        <taxon>Alphaproteobacteria</taxon>
        <taxon>Rhodobacterales</taxon>
        <taxon>Paracoccaceae</taxon>
        <taxon>Neotabrizicola</taxon>
    </lineage>
</organism>
<keyword evidence="3" id="KW-1185">Reference proteome</keyword>
<dbReference type="Proteomes" id="UP000826300">
    <property type="component" value="Chromosome"/>
</dbReference>
<feature type="transmembrane region" description="Helical" evidence="1">
    <location>
        <begin position="12"/>
        <end position="30"/>
    </location>
</feature>
<feature type="transmembrane region" description="Helical" evidence="1">
    <location>
        <begin position="189"/>
        <end position="217"/>
    </location>
</feature>
<feature type="transmembrane region" description="Helical" evidence="1">
    <location>
        <begin position="75"/>
        <end position="93"/>
    </location>
</feature>
<dbReference type="EMBL" id="CP069370">
    <property type="protein sequence ID" value="QYZ68224.1"/>
    <property type="molecule type" value="Genomic_DNA"/>
</dbReference>
<keyword evidence="1" id="KW-0812">Transmembrane</keyword>
<evidence type="ECO:0000313" key="3">
    <source>
        <dbReference type="Proteomes" id="UP000826300"/>
    </source>
</evidence>
<reference evidence="2" key="1">
    <citation type="submission" date="2021-02" db="EMBL/GenBank/DDBJ databases">
        <title>Rhodobacter shimadae sp. nov., an aerobic anoxygenic phototrophic bacterium isolated from a hot spring.</title>
        <authorList>
            <person name="Muramatsu S."/>
            <person name="Haruta S."/>
            <person name="Hirose S."/>
            <person name="Hanada S."/>
        </authorList>
    </citation>
    <scope>NUCLEOTIDE SEQUENCE</scope>
    <source>
        <strain evidence="2">N10</strain>
    </source>
</reference>
<accession>A0A8G0ZPU4</accession>
<sequence length="235" mass="25546">MHMLGPLSPLDFLALAVLVLAWFLTGWLSVHPPAGRPSVTVLMAQYRRDWMEQFVTRQPRIFDASIIDSLRQGTAFFVSTCLIAIGGGVALIGDPTPLANLASDINAETALPLVADQALIKIKVIVVLFFLAEALLKFIWSHRVFGYCAILMAAVPNDPADPVAQHRAAQAAEVNIQAAKGFNSGLRSIYFALGTLAWLIGPLALITATVFVTGVQLRREFFSHSRRAILDRGPV</sequence>
<dbReference type="AlphaFoldDB" id="A0A8G0ZPU4"/>
<keyword evidence="1" id="KW-0472">Membrane</keyword>
<dbReference type="Pfam" id="PF04654">
    <property type="entry name" value="DUF599"/>
    <property type="match status" value="1"/>
</dbReference>
<evidence type="ECO:0000256" key="1">
    <source>
        <dbReference type="SAM" id="Phobius"/>
    </source>
</evidence>
<dbReference type="InterPro" id="IPR006747">
    <property type="entry name" value="DUF599"/>
</dbReference>